<gene>
    <name evidence="5" type="ordered locus">Cphy_0622</name>
</gene>
<proteinExistence type="predicted"/>
<dbReference type="GO" id="GO:0140664">
    <property type="term" value="F:ATP-dependent DNA damage sensor activity"/>
    <property type="evidence" value="ECO:0007669"/>
    <property type="project" value="InterPro"/>
</dbReference>
<dbReference type="KEGG" id="cpy:Cphy_0622"/>
<keyword evidence="1" id="KW-0547">Nucleotide-binding</keyword>
<dbReference type="GO" id="GO:0030983">
    <property type="term" value="F:mismatched DNA binding"/>
    <property type="evidence" value="ECO:0007669"/>
    <property type="project" value="InterPro"/>
</dbReference>
<keyword evidence="6" id="KW-1185">Reference proteome</keyword>
<feature type="domain" description="DNA mismatch repair proteins mutS family" evidence="4">
    <location>
        <begin position="1"/>
        <end position="108"/>
    </location>
</feature>
<dbReference type="Proteomes" id="UP000000370">
    <property type="component" value="Chromosome"/>
</dbReference>
<accession>A9KJ10</accession>
<keyword evidence="2" id="KW-0067">ATP-binding</keyword>
<dbReference type="SUPFAM" id="SSF52540">
    <property type="entry name" value="P-loop containing nucleoside triphosphate hydrolases"/>
    <property type="match status" value="1"/>
</dbReference>
<organism evidence="5 6">
    <name type="scientific">Lachnoclostridium phytofermentans (strain ATCC 700394 / DSM 18823 / ISDg)</name>
    <name type="common">Clostridium phytofermentans</name>
    <dbReference type="NCBI Taxonomy" id="357809"/>
    <lineage>
        <taxon>Bacteria</taxon>
        <taxon>Bacillati</taxon>
        <taxon>Bacillota</taxon>
        <taxon>Clostridia</taxon>
        <taxon>Lachnospirales</taxon>
        <taxon>Lachnospiraceae</taxon>
    </lineage>
</organism>
<name>A9KJ10_LACP7</name>
<dbReference type="STRING" id="357809.Cphy_0622"/>
<sequence length="112" mass="12525">MSGKTTFMRTIGVNCVLAYAGAPVCANKMTVSYMKIFTSMRVQDDVTKGISTFYAEVLRIKQIIEYSYKKKPMLVLIDEIFKGTNSADRIVGATEIIKVLNKNHIISLVTTH</sequence>
<dbReference type="HOGENOM" id="CLU_2141558_0_0_9"/>
<protein>
    <submittedName>
        <fullName evidence="5">DNA mismatch repair protein MutS domain protein</fullName>
    </submittedName>
</protein>
<evidence type="ECO:0000313" key="5">
    <source>
        <dbReference type="EMBL" id="ABX41009.1"/>
    </source>
</evidence>
<evidence type="ECO:0000259" key="4">
    <source>
        <dbReference type="SMART" id="SM00534"/>
    </source>
</evidence>
<dbReference type="InterPro" id="IPR045076">
    <property type="entry name" value="MutS"/>
</dbReference>
<dbReference type="GO" id="GO:0005524">
    <property type="term" value="F:ATP binding"/>
    <property type="evidence" value="ECO:0007669"/>
    <property type="project" value="UniProtKB-KW"/>
</dbReference>
<dbReference type="GO" id="GO:0005829">
    <property type="term" value="C:cytosol"/>
    <property type="evidence" value="ECO:0007669"/>
    <property type="project" value="TreeGrafter"/>
</dbReference>
<dbReference type="GO" id="GO:0006298">
    <property type="term" value="P:mismatch repair"/>
    <property type="evidence" value="ECO:0007669"/>
    <property type="project" value="InterPro"/>
</dbReference>
<dbReference type="RefSeq" id="WP_012198653.1">
    <property type="nucleotide sequence ID" value="NC_010001.1"/>
</dbReference>
<dbReference type="Pfam" id="PF00488">
    <property type="entry name" value="MutS_V"/>
    <property type="match status" value="1"/>
</dbReference>
<evidence type="ECO:0000256" key="2">
    <source>
        <dbReference type="ARBA" id="ARBA00022840"/>
    </source>
</evidence>
<dbReference type="PANTHER" id="PTHR11361">
    <property type="entry name" value="DNA MISMATCH REPAIR PROTEIN MUTS FAMILY MEMBER"/>
    <property type="match status" value="1"/>
</dbReference>
<dbReference type="AlphaFoldDB" id="A9KJ10"/>
<dbReference type="InterPro" id="IPR000432">
    <property type="entry name" value="DNA_mismatch_repair_MutS_C"/>
</dbReference>
<dbReference type="SMART" id="SM00534">
    <property type="entry name" value="MUTSac"/>
    <property type="match status" value="1"/>
</dbReference>
<evidence type="ECO:0000256" key="1">
    <source>
        <dbReference type="ARBA" id="ARBA00022741"/>
    </source>
</evidence>
<dbReference type="Gene3D" id="3.40.50.300">
    <property type="entry name" value="P-loop containing nucleotide triphosphate hydrolases"/>
    <property type="match status" value="1"/>
</dbReference>
<reference evidence="6" key="1">
    <citation type="submission" date="2007-11" db="EMBL/GenBank/DDBJ databases">
        <title>Complete genome sequence of Clostridium phytofermentans ISDg.</title>
        <authorList>
            <person name="Leschine S.B."/>
            <person name="Warnick T.A."/>
            <person name="Blanchard J.L."/>
            <person name="Schnell D.J."/>
            <person name="Petit E.L."/>
            <person name="LaTouf W.G."/>
            <person name="Copeland A."/>
            <person name="Lucas S."/>
            <person name="Lapidus A."/>
            <person name="Barry K."/>
            <person name="Glavina del Rio T."/>
            <person name="Dalin E."/>
            <person name="Tice H."/>
            <person name="Pitluck S."/>
            <person name="Kiss H."/>
            <person name="Brettin T."/>
            <person name="Bruce D."/>
            <person name="Detter J.C."/>
            <person name="Han C."/>
            <person name="Kuske C."/>
            <person name="Schmutz J."/>
            <person name="Larimer F."/>
            <person name="Land M."/>
            <person name="Hauser L."/>
            <person name="Kyrpides N."/>
            <person name="Kim E.A."/>
            <person name="Richardson P."/>
        </authorList>
    </citation>
    <scope>NUCLEOTIDE SEQUENCE [LARGE SCALE GENOMIC DNA]</scope>
    <source>
        <strain evidence="6">ATCC 700394 / DSM 18823 / ISDg</strain>
    </source>
</reference>
<dbReference type="EMBL" id="CP000885">
    <property type="protein sequence ID" value="ABX41009.1"/>
    <property type="molecule type" value="Genomic_DNA"/>
</dbReference>
<evidence type="ECO:0000313" key="6">
    <source>
        <dbReference type="Proteomes" id="UP000000370"/>
    </source>
</evidence>
<dbReference type="PANTHER" id="PTHR11361:SF99">
    <property type="entry name" value="DNA MISMATCH REPAIR PROTEIN"/>
    <property type="match status" value="1"/>
</dbReference>
<dbReference type="eggNOG" id="COG0249">
    <property type="taxonomic scope" value="Bacteria"/>
</dbReference>
<dbReference type="InterPro" id="IPR027417">
    <property type="entry name" value="P-loop_NTPase"/>
</dbReference>
<keyword evidence="3" id="KW-0238">DNA-binding</keyword>
<evidence type="ECO:0000256" key="3">
    <source>
        <dbReference type="ARBA" id="ARBA00023125"/>
    </source>
</evidence>